<feature type="domain" description="HAMP" evidence="9">
    <location>
        <begin position="353"/>
        <end position="414"/>
    </location>
</feature>
<feature type="domain" description="PPM-type phosphatase" evidence="10">
    <location>
        <begin position="452"/>
        <end position="666"/>
    </location>
</feature>
<evidence type="ECO:0000256" key="2">
    <source>
        <dbReference type="ARBA" id="ARBA00022475"/>
    </source>
</evidence>
<dbReference type="SMART" id="SM01049">
    <property type="entry name" value="Cache_2"/>
    <property type="match status" value="1"/>
</dbReference>
<evidence type="ECO:0000256" key="3">
    <source>
        <dbReference type="ARBA" id="ARBA00022692"/>
    </source>
</evidence>
<dbReference type="PROSITE" id="PS50885">
    <property type="entry name" value="HAMP"/>
    <property type="match status" value="1"/>
</dbReference>
<keyword evidence="6 8" id="KW-0472">Membrane</keyword>
<evidence type="ECO:0000256" key="1">
    <source>
        <dbReference type="ARBA" id="ARBA00004651"/>
    </source>
</evidence>
<gene>
    <name evidence="11" type="ORF">AL504_15155</name>
</gene>
<keyword evidence="2" id="KW-1003">Cell membrane</keyword>
<evidence type="ECO:0000313" key="12">
    <source>
        <dbReference type="Proteomes" id="UP000060602"/>
    </source>
</evidence>
<evidence type="ECO:0000313" key="11">
    <source>
        <dbReference type="EMBL" id="AMG37230.1"/>
    </source>
</evidence>
<organism evidence="11 12">
    <name type="scientific">Alcaligenes xylosoxydans xylosoxydans</name>
    <name type="common">Achromobacter xylosoxidans</name>
    <dbReference type="NCBI Taxonomy" id="85698"/>
    <lineage>
        <taxon>Bacteria</taxon>
        <taxon>Pseudomonadati</taxon>
        <taxon>Pseudomonadota</taxon>
        <taxon>Betaproteobacteria</taxon>
        <taxon>Burkholderiales</taxon>
        <taxon>Alcaligenaceae</taxon>
        <taxon>Achromobacter</taxon>
    </lineage>
</organism>
<dbReference type="PANTHER" id="PTHR43156">
    <property type="entry name" value="STAGE II SPORULATION PROTEIN E-RELATED"/>
    <property type="match status" value="1"/>
</dbReference>
<evidence type="ECO:0000259" key="10">
    <source>
        <dbReference type="PROSITE" id="PS51746"/>
    </source>
</evidence>
<name>A0A0X8NZR9_ALCXX</name>
<dbReference type="InterPro" id="IPR052016">
    <property type="entry name" value="Bact_Sigma-Reg"/>
</dbReference>
<dbReference type="InterPro" id="IPR004010">
    <property type="entry name" value="Double_Cache_2"/>
</dbReference>
<accession>A0A0X8NZR9</accession>
<dbReference type="InterPro" id="IPR033480">
    <property type="entry name" value="sCache_2"/>
</dbReference>
<dbReference type="Gene3D" id="3.30.450.20">
    <property type="entry name" value="PAS domain"/>
    <property type="match status" value="2"/>
</dbReference>
<proteinExistence type="predicted"/>
<dbReference type="InterPro" id="IPR003660">
    <property type="entry name" value="HAMP_dom"/>
</dbReference>
<dbReference type="Pfam" id="PF08269">
    <property type="entry name" value="dCache_2"/>
    <property type="match status" value="1"/>
</dbReference>
<dbReference type="SUPFAM" id="SSF81606">
    <property type="entry name" value="PP2C-like"/>
    <property type="match status" value="1"/>
</dbReference>
<keyword evidence="5 8" id="KW-1133">Transmembrane helix</keyword>
<keyword evidence="7" id="KW-0175">Coiled coil</keyword>
<dbReference type="PANTHER" id="PTHR43156:SF2">
    <property type="entry name" value="STAGE II SPORULATION PROTEIN E"/>
    <property type="match status" value="1"/>
</dbReference>
<dbReference type="EMBL" id="CP014060">
    <property type="protein sequence ID" value="AMG37230.1"/>
    <property type="molecule type" value="Genomic_DNA"/>
</dbReference>
<dbReference type="GO" id="GO:0007165">
    <property type="term" value="P:signal transduction"/>
    <property type="evidence" value="ECO:0007669"/>
    <property type="project" value="InterPro"/>
</dbReference>
<dbReference type="Gene3D" id="1.10.8.500">
    <property type="entry name" value="HAMP domain in histidine kinase"/>
    <property type="match status" value="1"/>
</dbReference>
<comment type="subcellular location">
    <subcellularLocation>
        <location evidence="1">Cell membrane</location>
        <topology evidence="1">Multi-pass membrane protein</topology>
    </subcellularLocation>
</comment>
<dbReference type="InterPro" id="IPR036457">
    <property type="entry name" value="PPM-type-like_dom_sf"/>
</dbReference>
<dbReference type="Gene3D" id="3.60.40.10">
    <property type="entry name" value="PPM-type phosphatase domain"/>
    <property type="match status" value="1"/>
</dbReference>
<evidence type="ECO:0000256" key="4">
    <source>
        <dbReference type="ARBA" id="ARBA00022801"/>
    </source>
</evidence>
<evidence type="ECO:0000259" key="9">
    <source>
        <dbReference type="PROSITE" id="PS50885"/>
    </source>
</evidence>
<dbReference type="CDD" id="cd18774">
    <property type="entry name" value="PDC2_HK_sensor"/>
    <property type="match status" value="1"/>
</dbReference>
<dbReference type="GO" id="GO:0005886">
    <property type="term" value="C:plasma membrane"/>
    <property type="evidence" value="ECO:0007669"/>
    <property type="project" value="UniProtKB-SubCell"/>
</dbReference>
<dbReference type="InterPro" id="IPR001932">
    <property type="entry name" value="PPM-type_phosphatase-like_dom"/>
</dbReference>
<feature type="transmembrane region" description="Helical" evidence="8">
    <location>
        <begin position="334"/>
        <end position="352"/>
    </location>
</feature>
<keyword evidence="4" id="KW-0378">Hydrolase</keyword>
<evidence type="ECO:0000256" key="6">
    <source>
        <dbReference type="ARBA" id="ARBA00023136"/>
    </source>
</evidence>
<evidence type="ECO:0000256" key="7">
    <source>
        <dbReference type="SAM" id="Coils"/>
    </source>
</evidence>
<dbReference type="Proteomes" id="UP000060602">
    <property type="component" value="Chromosome"/>
</dbReference>
<sequence length="667" mass="73044">MSLRSLRSKIFLLVVALLLAVAAFVMLTSQRNVTRTVMNSERHAVSNVMELVLRDAEARWGALLADKISTVRSGRRQLMQSGTVVAAALGAYADLAERGIMTPGAAKGMARAWINHLKLDDRRYAFVYDADFQVLASGNPDMIDRDLSSLSDFKNRPLAQALLEESRTSGYGFAIYRWPPSAQRGDGETRYAYFGYFRPWNWVFAISDSAQDVIEQIETRREQLENSVRDTLSKLTLAQSGFIFIAADDGRMIVPPPEARAGLLDAKDGGGETLRALLARQDGGGKLQSLRFEGGDGPWQIESARFAPLGWTVVAVVPESDLTAPARELLNRQALIFVGMMLVALVCAWLVAARIVRPLETLTHYARLLPEQDLTAESAVPAHIAALPDRHKDEVGRLAASFLFMDRKLRENVARLMRETTARERFESELNIARAIQLGLLPVPLSPITREQIDLNAVMLPAKEVGGDLYDYFTLPDGRLCLAIGDVSDKGVPAALFMAVTRTLIRATAEDETDPALIMQKINNRLSENNPNMMFVTLLIGVLDMTTGELKWANAGHLPPAVVGADGVVRLLEGRSGPACGVQEDLTYRCLSTVLAPGEMLVGYTDGITEAVNPQNAQYGDPRLLAVLSNPPVPAANLAKRLLEDVQAFADGAEQSDDITLIVIRRP</sequence>
<dbReference type="GO" id="GO:0016791">
    <property type="term" value="F:phosphatase activity"/>
    <property type="evidence" value="ECO:0007669"/>
    <property type="project" value="TreeGrafter"/>
</dbReference>
<dbReference type="AlphaFoldDB" id="A0A0X8NZR9"/>
<reference evidence="12" key="1">
    <citation type="submission" date="2015-12" db="EMBL/GenBank/DDBJ databases">
        <title>FDA dAtabase for Regulatory Grade micrObial Sequences (FDA-ARGOS): Supporting development and validation of Infectious Disease Dx tests.</title>
        <authorList>
            <person name="Case J."/>
            <person name="Tallon L."/>
            <person name="Sadzewicz L."/>
            <person name="Sengamalay N."/>
            <person name="Ott S."/>
            <person name="Godinez A."/>
            <person name="Nagaraj S."/>
            <person name="Nadendla S."/>
            <person name="Sichtig H."/>
        </authorList>
    </citation>
    <scope>NUCLEOTIDE SEQUENCE [LARGE SCALE GENOMIC DNA]</scope>
    <source>
        <strain evidence="12">FDAARGOS_147</strain>
    </source>
</reference>
<dbReference type="PROSITE" id="PS51746">
    <property type="entry name" value="PPM_2"/>
    <property type="match status" value="1"/>
</dbReference>
<dbReference type="Pfam" id="PF07228">
    <property type="entry name" value="SpoIIE"/>
    <property type="match status" value="1"/>
</dbReference>
<dbReference type="RefSeq" id="WP_035359974.1">
    <property type="nucleotide sequence ID" value="NZ_CP014060.2"/>
</dbReference>
<protein>
    <submittedName>
        <fullName evidence="11">HAMP domain-containing protein</fullName>
    </submittedName>
</protein>
<feature type="coiled-coil region" evidence="7">
    <location>
        <begin position="207"/>
        <end position="234"/>
    </location>
</feature>
<keyword evidence="3 8" id="KW-0812">Transmembrane</keyword>
<dbReference type="SMART" id="SM00331">
    <property type="entry name" value="PP2C_SIG"/>
    <property type="match status" value="1"/>
</dbReference>
<evidence type="ECO:0000256" key="5">
    <source>
        <dbReference type="ARBA" id="ARBA00022989"/>
    </source>
</evidence>
<evidence type="ECO:0000256" key="8">
    <source>
        <dbReference type="SAM" id="Phobius"/>
    </source>
</evidence>